<dbReference type="GO" id="GO:0005782">
    <property type="term" value="C:peroxisomal matrix"/>
    <property type="evidence" value="ECO:0007669"/>
    <property type="project" value="UniProtKB-SubCell"/>
</dbReference>
<keyword evidence="20" id="KW-1185">Reference proteome</keyword>
<evidence type="ECO:0000256" key="10">
    <source>
        <dbReference type="ARBA" id="ARBA00044451"/>
    </source>
</evidence>
<organism evidence="19 20">
    <name type="scientific">Lithohypha guttulata</name>
    <dbReference type="NCBI Taxonomy" id="1690604"/>
    <lineage>
        <taxon>Eukaryota</taxon>
        <taxon>Fungi</taxon>
        <taxon>Dikarya</taxon>
        <taxon>Ascomycota</taxon>
        <taxon>Pezizomycotina</taxon>
        <taxon>Eurotiomycetes</taxon>
        <taxon>Chaetothyriomycetidae</taxon>
        <taxon>Chaetothyriales</taxon>
        <taxon>Trichomeriaceae</taxon>
        <taxon>Lithohypha</taxon>
    </lineage>
</organism>
<evidence type="ECO:0000256" key="3">
    <source>
        <dbReference type="ARBA" id="ARBA00004253"/>
    </source>
</evidence>
<evidence type="ECO:0000259" key="17">
    <source>
        <dbReference type="Pfam" id="PF02775"/>
    </source>
</evidence>
<evidence type="ECO:0000256" key="5">
    <source>
        <dbReference type="ARBA" id="ARBA00022723"/>
    </source>
</evidence>
<dbReference type="InterPro" id="IPR012001">
    <property type="entry name" value="Thiamin_PyroP_enz_TPP-bd_dom"/>
</dbReference>
<comment type="caution">
    <text evidence="19">The sequence shown here is derived from an EMBL/GenBank/DDBJ whole genome shotgun (WGS) entry which is preliminary data.</text>
</comment>
<dbReference type="Pfam" id="PF02776">
    <property type="entry name" value="TPP_enzyme_N"/>
    <property type="match status" value="1"/>
</dbReference>
<evidence type="ECO:0000256" key="14">
    <source>
        <dbReference type="ARBA" id="ARBA00070390"/>
    </source>
</evidence>
<dbReference type="PANTHER" id="PTHR43710:SF2">
    <property type="entry name" value="2-HYDROXYACYL-COA LYASE 1"/>
    <property type="match status" value="1"/>
</dbReference>
<keyword evidence="6" id="KW-0460">Magnesium</keyword>
<feature type="domain" description="Thiamine pyrophosphate enzyme TPP-binding" evidence="17">
    <location>
        <begin position="410"/>
        <end position="577"/>
    </location>
</feature>
<dbReference type="CDD" id="cd02004">
    <property type="entry name" value="TPP_BZL_OCoD_HPCL"/>
    <property type="match status" value="1"/>
</dbReference>
<protein>
    <recommendedName>
        <fullName evidence="14">2-hydroxyacyl-CoA lyase</fullName>
        <ecNumber evidence="12">4.1.2.63</ecNumber>
    </recommendedName>
</protein>
<sequence length="600" mass="64224">MSNPIGATVIAQALQQLDVNIIFGLVGLPVTDIAEQAIDLGIRFIGFRNEQAASYAATAYGFLTGKPGVCLLVGGPGVIHGMAGIANASANAWPTLFLGGSSETSLWTKGGFQEMDAITLLTPHTKRAIRPHTNTADAITSAIHDAYRICWYGRPGPTFVDLPTDFIMTPVKSTKSISRPPVSALSKPIASFEVVAAATKLLKSATAPLVIIGKGAAYAQAEQPIRALINGSHLPFLPTPMGKGVVPDSHPLNTSSARSVALREADVVLLLGARLNWILHHAAAPKYRKDVKIIQVDISPEELGRSNSIGEPALSIFGDIGLVVDQLTTSLAGWKAFPSSSIHASTSNSTFAQKLSNSASKNETAAHKLASSPTQPGKPLTFERAFHIIKQTLHSISGPENGDVVYIGEGSQTMDISRSIFPLDHPRQKLDAGTYATMGVGLAYCIAAWSAYNLPRKTKKLVALEGDSALGFAAMEIETMHRHEMDVLVFCMNNSGIYSGDTADKADWEAKQQRLLNGSGSSKSRDRLKSSSLMHEARYEQLATMVGGRGIFVRTEQELESATREGYAEGRVTVVNVIIEPGNDKNMSFAWMDTKAKSKM</sequence>
<comment type="subcellular location">
    <subcellularLocation>
        <location evidence="3">Peroxisome matrix</location>
    </subcellularLocation>
</comment>
<evidence type="ECO:0000256" key="9">
    <source>
        <dbReference type="ARBA" id="ARBA00023239"/>
    </source>
</evidence>
<dbReference type="EC" id="4.1.2.63" evidence="12"/>
<keyword evidence="5" id="KW-0479">Metal-binding</keyword>
<dbReference type="InterPro" id="IPR012000">
    <property type="entry name" value="Thiamin_PyroP_enz_cen_dom"/>
</dbReference>
<evidence type="ECO:0000256" key="7">
    <source>
        <dbReference type="ARBA" id="ARBA00023052"/>
    </source>
</evidence>
<evidence type="ECO:0000259" key="16">
    <source>
        <dbReference type="Pfam" id="PF00205"/>
    </source>
</evidence>
<dbReference type="SUPFAM" id="SSF52518">
    <property type="entry name" value="Thiamin diphosphate-binding fold (THDP-binding)"/>
    <property type="match status" value="2"/>
</dbReference>
<dbReference type="Pfam" id="PF02775">
    <property type="entry name" value="TPP_enzyme_C"/>
    <property type="match status" value="1"/>
</dbReference>
<dbReference type="EMBL" id="JAVRRJ010000002">
    <property type="protein sequence ID" value="KAK5088573.1"/>
    <property type="molecule type" value="Genomic_DNA"/>
</dbReference>
<evidence type="ECO:0000256" key="2">
    <source>
        <dbReference type="ARBA" id="ARBA00001964"/>
    </source>
</evidence>
<evidence type="ECO:0000313" key="20">
    <source>
        <dbReference type="Proteomes" id="UP001309876"/>
    </source>
</evidence>
<dbReference type="Pfam" id="PF00205">
    <property type="entry name" value="TPP_enzyme_M"/>
    <property type="match status" value="1"/>
</dbReference>
<dbReference type="Gene3D" id="3.40.50.1220">
    <property type="entry name" value="TPP-binding domain"/>
    <property type="match status" value="1"/>
</dbReference>
<dbReference type="Proteomes" id="UP001309876">
    <property type="component" value="Unassembled WGS sequence"/>
</dbReference>
<dbReference type="AlphaFoldDB" id="A0AAN7Y7Z8"/>
<dbReference type="CDD" id="cd07035">
    <property type="entry name" value="TPP_PYR_POX_like"/>
    <property type="match status" value="1"/>
</dbReference>
<evidence type="ECO:0000256" key="1">
    <source>
        <dbReference type="ARBA" id="ARBA00001946"/>
    </source>
</evidence>
<comment type="catalytic activity">
    <reaction evidence="10">
        <text>a 2-hydroxy-3-methyl fatty acyl-CoA = a 2-methyl-branched fatty aldehyde + formyl-CoA</text>
        <dbReference type="Rhea" id="RHEA:25375"/>
        <dbReference type="ChEBI" id="CHEBI:49188"/>
        <dbReference type="ChEBI" id="CHEBI:57376"/>
        <dbReference type="ChEBI" id="CHEBI:58783"/>
        <dbReference type="EC" id="4.1.2.63"/>
    </reaction>
    <physiologicalReaction direction="left-to-right" evidence="10">
        <dbReference type="Rhea" id="RHEA:25376"/>
    </physiologicalReaction>
</comment>
<keyword evidence="9" id="KW-0456">Lyase</keyword>
<evidence type="ECO:0000256" key="4">
    <source>
        <dbReference type="ARBA" id="ARBA00007812"/>
    </source>
</evidence>
<comment type="cofactor">
    <cofactor evidence="1">
        <name>Mg(2+)</name>
        <dbReference type="ChEBI" id="CHEBI:18420"/>
    </cofactor>
</comment>
<comment type="similarity">
    <text evidence="4 15">Belongs to the TPP enzyme family.</text>
</comment>
<evidence type="ECO:0000256" key="6">
    <source>
        <dbReference type="ARBA" id="ARBA00022842"/>
    </source>
</evidence>
<dbReference type="GO" id="GO:0030976">
    <property type="term" value="F:thiamine pyrophosphate binding"/>
    <property type="evidence" value="ECO:0007669"/>
    <property type="project" value="InterPro"/>
</dbReference>
<evidence type="ECO:0000256" key="12">
    <source>
        <dbReference type="ARBA" id="ARBA00044518"/>
    </source>
</evidence>
<feature type="domain" description="Thiamine pyrophosphate enzyme central" evidence="16">
    <location>
        <begin position="195"/>
        <end position="327"/>
    </location>
</feature>
<accession>A0AAN7Y7Z8</accession>
<comment type="cofactor">
    <cofactor evidence="2">
        <name>thiamine diphosphate</name>
        <dbReference type="ChEBI" id="CHEBI:58937"/>
    </cofactor>
</comment>
<keyword evidence="7 15" id="KW-0786">Thiamine pyrophosphate</keyword>
<proteinExistence type="inferred from homology"/>
<dbReference type="FunFam" id="3.40.50.970:FF:000071">
    <property type="entry name" value="2-hydroxyphytanoyl-CoA lyase, putative"/>
    <property type="match status" value="1"/>
</dbReference>
<dbReference type="InterPro" id="IPR029061">
    <property type="entry name" value="THDP-binding"/>
</dbReference>
<evidence type="ECO:0000256" key="11">
    <source>
        <dbReference type="ARBA" id="ARBA00044454"/>
    </source>
</evidence>
<dbReference type="Gene3D" id="3.40.50.970">
    <property type="match status" value="2"/>
</dbReference>
<comment type="catalytic activity">
    <reaction evidence="11">
        <text>an (R)-2-hydroxy-long-chain-fatty acyl-CoA = a long-chain fatty aldehyde + formyl-CoA</text>
        <dbReference type="Rhea" id="RHEA:67444"/>
        <dbReference type="ChEBI" id="CHEBI:17176"/>
        <dbReference type="ChEBI" id="CHEBI:57376"/>
        <dbReference type="ChEBI" id="CHEBI:170012"/>
        <dbReference type="EC" id="4.1.2.63"/>
    </reaction>
    <physiologicalReaction direction="left-to-right" evidence="11">
        <dbReference type="Rhea" id="RHEA:67445"/>
    </physiologicalReaction>
</comment>
<evidence type="ECO:0000256" key="15">
    <source>
        <dbReference type="RuleBase" id="RU362132"/>
    </source>
</evidence>
<dbReference type="InterPro" id="IPR045025">
    <property type="entry name" value="HACL1-like"/>
</dbReference>
<reference evidence="19 20" key="1">
    <citation type="submission" date="2023-08" db="EMBL/GenBank/DDBJ databases">
        <title>Black Yeasts Isolated from many extreme environments.</title>
        <authorList>
            <person name="Coleine C."/>
            <person name="Stajich J.E."/>
            <person name="Selbmann L."/>
        </authorList>
    </citation>
    <scope>NUCLEOTIDE SEQUENCE [LARGE SCALE GENOMIC DNA]</scope>
    <source>
        <strain evidence="19 20">CCFEE 5910</strain>
    </source>
</reference>
<dbReference type="InterPro" id="IPR029035">
    <property type="entry name" value="DHS-like_NAD/FAD-binding_dom"/>
</dbReference>
<gene>
    <name evidence="19" type="ORF">LTR05_002793</name>
</gene>
<dbReference type="FunFam" id="3.40.50.1220:FF:000006">
    <property type="entry name" value="2-hydroxyacyl-CoA lyase 1"/>
    <property type="match status" value="1"/>
</dbReference>
<dbReference type="GO" id="GO:0001561">
    <property type="term" value="P:fatty acid alpha-oxidation"/>
    <property type="evidence" value="ECO:0007669"/>
    <property type="project" value="TreeGrafter"/>
</dbReference>
<dbReference type="GO" id="GO:0106359">
    <property type="term" value="F:2-hydroxyacyl-CoA lyase activity"/>
    <property type="evidence" value="ECO:0007669"/>
    <property type="project" value="UniProtKB-EC"/>
</dbReference>
<evidence type="ECO:0000313" key="19">
    <source>
        <dbReference type="EMBL" id="KAK5088573.1"/>
    </source>
</evidence>
<dbReference type="GO" id="GO:0000287">
    <property type="term" value="F:magnesium ion binding"/>
    <property type="evidence" value="ECO:0007669"/>
    <property type="project" value="InterPro"/>
</dbReference>
<dbReference type="SUPFAM" id="SSF52467">
    <property type="entry name" value="DHS-like NAD/FAD-binding domain"/>
    <property type="match status" value="1"/>
</dbReference>
<feature type="domain" description="Thiamine pyrophosphate enzyme N-terminal TPP-binding" evidence="18">
    <location>
        <begin position="6"/>
        <end position="118"/>
    </location>
</feature>
<name>A0AAN7Y7Z8_9EURO</name>
<evidence type="ECO:0000259" key="18">
    <source>
        <dbReference type="Pfam" id="PF02776"/>
    </source>
</evidence>
<dbReference type="FunFam" id="3.40.50.970:FF:000054">
    <property type="entry name" value="Putative 2-hydroxyphytanoyl-CoA lyase"/>
    <property type="match status" value="1"/>
</dbReference>
<keyword evidence="8" id="KW-0576">Peroxisome</keyword>
<evidence type="ECO:0000256" key="8">
    <source>
        <dbReference type="ARBA" id="ARBA00023140"/>
    </source>
</evidence>
<dbReference type="InterPro" id="IPR011766">
    <property type="entry name" value="TPP_enzyme_TPP-bd"/>
</dbReference>
<dbReference type="PANTHER" id="PTHR43710">
    <property type="entry name" value="2-HYDROXYACYL-COA LYASE"/>
    <property type="match status" value="1"/>
</dbReference>
<evidence type="ECO:0000256" key="13">
    <source>
        <dbReference type="ARBA" id="ARBA00059692"/>
    </source>
</evidence>
<comment type="function">
    <text evidence="13">Catalyzes a carbon-carbon cleavage reaction; cleaves a 2-hydroxy-3-methylacyl-CoA into formyl-CoA and a 2-methyl-branched fatty aldehyde.</text>
</comment>